<feature type="compositionally biased region" description="Low complexity" evidence="1">
    <location>
        <begin position="390"/>
        <end position="405"/>
    </location>
</feature>
<name>A0AAU4K727_9NOCA</name>
<evidence type="ECO:0000256" key="2">
    <source>
        <dbReference type="SAM" id="Phobius"/>
    </source>
</evidence>
<evidence type="ECO:0008006" key="5">
    <source>
        <dbReference type="Google" id="ProtNLM"/>
    </source>
</evidence>
<keyword evidence="4" id="KW-1185">Reference proteome</keyword>
<dbReference type="Proteomes" id="UP001432128">
    <property type="component" value="Chromosome"/>
</dbReference>
<organism evidence="3 4">
    <name type="scientific">Williamsia herbipolensis</name>
    <dbReference type="NCBI Taxonomy" id="1603258"/>
    <lineage>
        <taxon>Bacteria</taxon>
        <taxon>Bacillati</taxon>
        <taxon>Actinomycetota</taxon>
        <taxon>Actinomycetes</taxon>
        <taxon>Mycobacteriales</taxon>
        <taxon>Nocardiaceae</taxon>
        <taxon>Williamsia</taxon>
    </lineage>
</organism>
<feature type="compositionally biased region" description="Basic and acidic residues" evidence="1">
    <location>
        <begin position="297"/>
        <end position="309"/>
    </location>
</feature>
<feature type="compositionally biased region" description="Acidic residues" evidence="1">
    <location>
        <begin position="339"/>
        <end position="348"/>
    </location>
</feature>
<evidence type="ECO:0000313" key="3">
    <source>
        <dbReference type="EMBL" id="WUM21865.1"/>
    </source>
</evidence>
<dbReference type="RefSeq" id="WP_328858841.1">
    <property type="nucleotide sequence ID" value="NZ_CP108021.1"/>
</dbReference>
<feature type="transmembrane region" description="Helical" evidence="2">
    <location>
        <begin position="414"/>
        <end position="436"/>
    </location>
</feature>
<evidence type="ECO:0000313" key="4">
    <source>
        <dbReference type="Proteomes" id="UP001432128"/>
    </source>
</evidence>
<sequence length="495" mass="52503">MAREPDPDSRPISVAEILARRAEADAQDAANTADSGGGRRRRGGAGSFSVSELTGEQPRIGGGSAHSGSFAAIDRSTAFGDVTSGDAVPDDATLAAESSFVPNPGEAHIAPSETPRYEPRSRRFPRSEAPRPAGDPDPYPRSEPPVGRPPVADTARWAAPDTARPDTARPDTGRPVHPPTRDISAGAVRDRLGADQPAGEEATGIVPRYADGPLVAWPTLPADEDLDDLSPEERERAFERYRNFEDIPAEEVEPPAKPGGLRGVLRRLSGDRAPAEPAPIAEATPTDEVAADPVAEAPRDHPYRFAPEPERDDVDLDELPPADLPYDHIEPSAVVENRVDDDPDTEVVDLDRAQLGGYDTAPRSAAPTSAFGATSLEPIADTDTADTVDDTASTPTRASRRAAATEEASPTRQWVVLGLQVLAGLVIGVGLFLGFTELWRWNVYFALVLSVVVIFGLVTFVHVVRRSQDLISTLLALAVGLVVTIGPLALLASGN</sequence>
<dbReference type="KEGG" id="whr:OG579_08910"/>
<feature type="compositionally biased region" description="Basic and acidic residues" evidence="1">
    <location>
        <begin position="115"/>
        <end position="129"/>
    </location>
</feature>
<dbReference type="EMBL" id="CP108021">
    <property type="protein sequence ID" value="WUM21865.1"/>
    <property type="molecule type" value="Genomic_DNA"/>
</dbReference>
<evidence type="ECO:0000256" key="1">
    <source>
        <dbReference type="SAM" id="MobiDB-lite"/>
    </source>
</evidence>
<reference evidence="3 4" key="1">
    <citation type="submission" date="2022-10" db="EMBL/GenBank/DDBJ databases">
        <title>The complete genomes of actinobacterial strains from the NBC collection.</title>
        <authorList>
            <person name="Joergensen T.S."/>
            <person name="Alvarez Arevalo M."/>
            <person name="Sterndorff E.B."/>
            <person name="Faurdal D."/>
            <person name="Vuksanovic O."/>
            <person name="Mourched A.-S."/>
            <person name="Charusanti P."/>
            <person name="Shaw S."/>
            <person name="Blin K."/>
            <person name="Weber T."/>
        </authorList>
    </citation>
    <scope>NUCLEOTIDE SEQUENCE [LARGE SCALE GENOMIC DNA]</scope>
    <source>
        <strain evidence="3 4">NBC_00319</strain>
    </source>
</reference>
<feature type="region of interest" description="Disordered" evidence="1">
    <location>
        <begin position="21"/>
        <end position="207"/>
    </location>
</feature>
<feature type="compositionally biased region" description="Basic and acidic residues" evidence="1">
    <location>
        <begin position="163"/>
        <end position="174"/>
    </location>
</feature>
<feature type="compositionally biased region" description="Acidic residues" evidence="1">
    <location>
        <begin position="310"/>
        <end position="320"/>
    </location>
</feature>
<feature type="transmembrane region" description="Helical" evidence="2">
    <location>
        <begin position="443"/>
        <end position="464"/>
    </location>
</feature>
<feature type="compositionally biased region" description="Pro residues" evidence="1">
    <location>
        <begin position="133"/>
        <end position="148"/>
    </location>
</feature>
<keyword evidence="2" id="KW-1133">Transmembrane helix</keyword>
<dbReference type="AlphaFoldDB" id="A0AAU4K727"/>
<feature type="region of interest" description="Disordered" evidence="1">
    <location>
        <begin position="249"/>
        <end position="405"/>
    </location>
</feature>
<keyword evidence="2" id="KW-0812">Transmembrane</keyword>
<keyword evidence="2" id="KW-0472">Membrane</keyword>
<gene>
    <name evidence="3" type="ORF">OG579_08910</name>
</gene>
<feature type="transmembrane region" description="Helical" evidence="2">
    <location>
        <begin position="470"/>
        <end position="492"/>
    </location>
</feature>
<proteinExistence type="predicted"/>
<accession>A0AAU4K727</accession>
<protein>
    <recommendedName>
        <fullName evidence="5">Transmembrane protein</fullName>
    </recommendedName>
</protein>